<name>A0A921Z4A8_MANSE</name>
<dbReference type="Proteomes" id="UP000791440">
    <property type="component" value="Unassembled WGS sequence"/>
</dbReference>
<organism evidence="1 2">
    <name type="scientific">Manduca sexta</name>
    <name type="common">Tobacco hawkmoth</name>
    <name type="synonym">Tobacco hornworm</name>
    <dbReference type="NCBI Taxonomy" id="7130"/>
    <lineage>
        <taxon>Eukaryota</taxon>
        <taxon>Metazoa</taxon>
        <taxon>Ecdysozoa</taxon>
        <taxon>Arthropoda</taxon>
        <taxon>Hexapoda</taxon>
        <taxon>Insecta</taxon>
        <taxon>Pterygota</taxon>
        <taxon>Neoptera</taxon>
        <taxon>Endopterygota</taxon>
        <taxon>Lepidoptera</taxon>
        <taxon>Glossata</taxon>
        <taxon>Ditrysia</taxon>
        <taxon>Bombycoidea</taxon>
        <taxon>Sphingidae</taxon>
        <taxon>Sphinginae</taxon>
        <taxon>Sphingini</taxon>
        <taxon>Manduca</taxon>
    </lineage>
</organism>
<evidence type="ECO:0000313" key="2">
    <source>
        <dbReference type="Proteomes" id="UP000791440"/>
    </source>
</evidence>
<evidence type="ECO:0000313" key="1">
    <source>
        <dbReference type="EMBL" id="KAG6451092.1"/>
    </source>
</evidence>
<keyword evidence="2" id="KW-1185">Reference proteome</keyword>
<gene>
    <name evidence="1" type="ORF">O3G_MSEX006943</name>
</gene>
<reference evidence="1" key="1">
    <citation type="journal article" date="2016" name="Insect Biochem. Mol. Biol.">
        <title>Multifaceted biological insights from a draft genome sequence of the tobacco hornworm moth, Manduca sexta.</title>
        <authorList>
            <person name="Kanost M.R."/>
            <person name="Arrese E.L."/>
            <person name="Cao X."/>
            <person name="Chen Y.R."/>
            <person name="Chellapilla S."/>
            <person name="Goldsmith M.R."/>
            <person name="Grosse-Wilde E."/>
            <person name="Heckel D.G."/>
            <person name="Herndon N."/>
            <person name="Jiang H."/>
            <person name="Papanicolaou A."/>
            <person name="Qu J."/>
            <person name="Soulages J.L."/>
            <person name="Vogel H."/>
            <person name="Walters J."/>
            <person name="Waterhouse R.M."/>
            <person name="Ahn S.J."/>
            <person name="Almeida F.C."/>
            <person name="An C."/>
            <person name="Aqrawi P."/>
            <person name="Bretschneider A."/>
            <person name="Bryant W.B."/>
            <person name="Bucks S."/>
            <person name="Chao H."/>
            <person name="Chevignon G."/>
            <person name="Christen J.M."/>
            <person name="Clarke D.F."/>
            <person name="Dittmer N.T."/>
            <person name="Ferguson L.C.F."/>
            <person name="Garavelou S."/>
            <person name="Gordon K.H.J."/>
            <person name="Gunaratna R.T."/>
            <person name="Han Y."/>
            <person name="Hauser F."/>
            <person name="He Y."/>
            <person name="Heidel-Fischer H."/>
            <person name="Hirsh A."/>
            <person name="Hu Y."/>
            <person name="Jiang H."/>
            <person name="Kalra D."/>
            <person name="Klinner C."/>
            <person name="Konig C."/>
            <person name="Kovar C."/>
            <person name="Kroll A.R."/>
            <person name="Kuwar S.S."/>
            <person name="Lee S.L."/>
            <person name="Lehman R."/>
            <person name="Li K."/>
            <person name="Li Z."/>
            <person name="Liang H."/>
            <person name="Lovelace S."/>
            <person name="Lu Z."/>
            <person name="Mansfield J.H."/>
            <person name="McCulloch K.J."/>
            <person name="Mathew T."/>
            <person name="Morton B."/>
            <person name="Muzny D.M."/>
            <person name="Neunemann D."/>
            <person name="Ongeri F."/>
            <person name="Pauchet Y."/>
            <person name="Pu L.L."/>
            <person name="Pyrousis I."/>
            <person name="Rao X.J."/>
            <person name="Redding A."/>
            <person name="Roesel C."/>
            <person name="Sanchez-Gracia A."/>
            <person name="Schaack S."/>
            <person name="Shukla A."/>
            <person name="Tetreau G."/>
            <person name="Wang Y."/>
            <person name="Xiong G.H."/>
            <person name="Traut W."/>
            <person name="Walsh T.K."/>
            <person name="Worley K.C."/>
            <person name="Wu D."/>
            <person name="Wu W."/>
            <person name="Wu Y.Q."/>
            <person name="Zhang X."/>
            <person name="Zou Z."/>
            <person name="Zucker H."/>
            <person name="Briscoe A.D."/>
            <person name="Burmester T."/>
            <person name="Clem R.J."/>
            <person name="Feyereisen R."/>
            <person name="Grimmelikhuijzen C.J.P."/>
            <person name="Hamodrakas S.J."/>
            <person name="Hansson B.S."/>
            <person name="Huguet E."/>
            <person name="Jermiin L.S."/>
            <person name="Lan Q."/>
            <person name="Lehman H.K."/>
            <person name="Lorenzen M."/>
            <person name="Merzendorfer H."/>
            <person name="Michalopoulos I."/>
            <person name="Morton D.B."/>
            <person name="Muthukrishnan S."/>
            <person name="Oakeshott J.G."/>
            <person name="Palmer W."/>
            <person name="Park Y."/>
            <person name="Passarelli A.L."/>
            <person name="Rozas J."/>
            <person name="Schwartz L.M."/>
            <person name="Smith W."/>
            <person name="Southgate A."/>
            <person name="Vilcinskas A."/>
            <person name="Vogt R."/>
            <person name="Wang P."/>
            <person name="Werren J."/>
            <person name="Yu X.Q."/>
            <person name="Zhou J.J."/>
            <person name="Brown S.J."/>
            <person name="Scherer S.E."/>
            <person name="Richards S."/>
            <person name="Blissard G.W."/>
        </authorList>
    </citation>
    <scope>NUCLEOTIDE SEQUENCE</scope>
</reference>
<accession>A0A921Z4A8</accession>
<dbReference type="AlphaFoldDB" id="A0A921Z4A8"/>
<proteinExistence type="predicted"/>
<comment type="caution">
    <text evidence="1">The sequence shown here is derived from an EMBL/GenBank/DDBJ whole genome shotgun (WGS) entry which is preliminary data.</text>
</comment>
<sequence>MAAVFVAFKKLKVFLTVSSRQRDVALWRPQGPVPRRLIRTSPTSLVMATRSCLYLNLIDSNDEFTLAS</sequence>
<protein>
    <submittedName>
        <fullName evidence="1">Uncharacterized protein</fullName>
    </submittedName>
</protein>
<dbReference type="EMBL" id="JH668400">
    <property type="protein sequence ID" value="KAG6451092.1"/>
    <property type="molecule type" value="Genomic_DNA"/>
</dbReference>
<feature type="non-terminal residue" evidence="1">
    <location>
        <position position="68"/>
    </location>
</feature>
<reference evidence="1" key="2">
    <citation type="submission" date="2020-12" db="EMBL/GenBank/DDBJ databases">
        <authorList>
            <person name="Kanost M."/>
        </authorList>
    </citation>
    <scope>NUCLEOTIDE SEQUENCE</scope>
</reference>